<dbReference type="InterPro" id="IPR000873">
    <property type="entry name" value="AMP-dep_synth/lig_dom"/>
</dbReference>
<gene>
    <name evidence="5" type="ORF">MNBD_ALPHA03-703</name>
</gene>
<dbReference type="FunFam" id="3.30.300.30:FF:000008">
    <property type="entry name" value="2,3-dihydroxybenzoate-AMP ligase"/>
    <property type="match status" value="1"/>
</dbReference>
<evidence type="ECO:0000259" key="3">
    <source>
        <dbReference type="Pfam" id="PF00501"/>
    </source>
</evidence>
<dbReference type="NCBIfam" id="NF005702">
    <property type="entry name" value="PRK07514.1"/>
    <property type="match status" value="1"/>
</dbReference>
<proteinExistence type="inferred from homology"/>
<dbReference type="PANTHER" id="PTHR43201">
    <property type="entry name" value="ACYL-COA SYNTHETASE"/>
    <property type="match status" value="1"/>
</dbReference>
<feature type="domain" description="AMP-dependent synthetase/ligase" evidence="3">
    <location>
        <begin position="17"/>
        <end position="360"/>
    </location>
</feature>
<dbReference type="EC" id="6.2.1.3" evidence="5"/>
<dbReference type="InterPro" id="IPR042099">
    <property type="entry name" value="ANL_N_sf"/>
</dbReference>
<evidence type="ECO:0000256" key="1">
    <source>
        <dbReference type="ARBA" id="ARBA00006432"/>
    </source>
</evidence>
<dbReference type="PROSITE" id="PS00455">
    <property type="entry name" value="AMP_BINDING"/>
    <property type="match status" value="1"/>
</dbReference>
<dbReference type="InterPro" id="IPR045851">
    <property type="entry name" value="AMP-bd_C_sf"/>
</dbReference>
<sequence length="503" mass="55022">MSANLFEAIERKITCKDAPFLETTGGDKYSYDDMLALSAKYANALVSLGVKPGDRVVVQVNKSPEALFLYLAGLRAGAVYLPLNTDYTMDEVAYFLGDSEPVLVICRPQKKDEFNGLAARLGVKRVQTLDGAGLAAIAEKSEASFKTVPRKADDLAAILYTSGTTGRSKGAMLTHKNLTSNARVLRDYWQFTSDDILLHGLPIYHTHGLFVATNTVLLSGSSLLFMTKFNAAALCELLPRATVMMGVPTHYHRLLGLKEFKADMVRNMRLFISGSAPLSSETHKEFSARAGHAILERYGMTETNMNTSNPYDGPRRAGTVGLPLPGVELRIADLKTGRLLPQGEIGVIEVRGPNVFKGYWRMPEKTAAEFRPDGFFITGDLGYIDDLGYIHISGRDKDLIITGGLNVYPAEIEAAIDALPQVSESAVIGLPHADYGEGVTAIVALYPGKVIDERTIKDVLAKKLAAFKVPKRIITVDALPRNAMGKIQKKMLRKDYQNLFNKA</sequence>
<feature type="domain" description="AMP-binding enzyme C-terminal" evidence="4">
    <location>
        <begin position="411"/>
        <end position="486"/>
    </location>
</feature>
<dbReference type="GO" id="GO:0004467">
    <property type="term" value="F:long-chain fatty acid-CoA ligase activity"/>
    <property type="evidence" value="ECO:0007669"/>
    <property type="project" value="UniProtKB-EC"/>
</dbReference>
<organism evidence="5">
    <name type="scientific">hydrothermal vent metagenome</name>
    <dbReference type="NCBI Taxonomy" id="652676"/>
    <lineage>
        <taxon>unclassified sequences</taxon>
        <taxon>metagenomes</taxon>
        <taxon>ecological metagenomes</taxon>
    </lineage>
</organism>
<name>A0A3B1AMG3_9ZZZZ</name>
<dbReference type="CDD" id="cd05941">
    <property type="entry name" value="MCS"/>
    <property type="match status" value="1"/>
</dbReference>
<keyword evidence="2 5" id="KW-0436">Ligase</keyword>
<evidence type="ECO:0000256" key="2">
    <source>
        <dbReference type="ARBA" id="ARBA00022598"/>
    </source>
</evidence>
<dbReference type="PANTHER" id="PTHR43201:SF8">
    <property type="entry name" value="ACYL-COA SYNTHETASE FAMILY MEMBER 3"/>
    <property type="match status" value="1"/>
</dbReference>
<dbReference type="InterPro" id="IPR025110">
    <property type="entry name" value="AMP-bd_C"/>
</dbReference>
<dbReference type="Pfam" id="PF00501">
    <property type="entry name" value="AMP-binding"/>
    <property type="match status" value="1"/>
</dbReference>
<dbReference type="InterPro" id="IPR020845">
    <property type="entry name" value="AMP-binding_CS"/>
</dbReference>
<dbReference type="Pfam" id="PF13193">
    <property type="entry name" value="AMP-binding_C"/>
    <property type="match status" value="1"/>
</dbReference>
<comment type="similarity">
    <text evidence="1">Belongs to the ATP-dependent AMP-binding enzyme family.</text>
</comment>
<accession>A0A3B1AMG3</accession>
<reference evidence="5" key="1">
    <citation type="submission" date="2018-06" db="EMBL/GenBank/DDBJ databases">
        <authorList>
            <person name="Zhirakovskaya E."/>
        </authorList>
    </citation>
    <scope>NUCLEOTIDE SEQUENCE</scope>
</reference>
<dbReference type="Gene3D" id="3.30.300.30">
    <property type="match status" value="1"/>
</dbReference>
<evidence type="ECO:0000259" key="4">
    <source>
        <dbReference type="Pfam" id="PF13193"/>
    </source>
</evidence>
<dbReference type="GO" id="GO:0031956">
    <property type="term" value="F:medium-chain fatty acid-CoA ligase activity"/>
    <property type="evidence" value="ECO:0007669"/>
    <property type="project" value="TreeGrafter"/>
</dbReference>
<dbReference type="AlphaFoldDB" id="A0A3B1AMG3"/>
<dbReference type="Gene3D" id="3.40.50.12780">
    <property type="entry name" value="N-terminal domain of ligase-like"/>
    <property type="match status" value="1"/>
</dbReference>
<protein>
    <submittedName>
        <fullName evidence="5">Long-chain-fatty-acid--CoA ligase</fullName>
        <ecNumber evidence="5">6.2.1.3</ecNumber>
    </submittedName>
</protein>
<dbReference type="EMBL" id="UOFW01000116">
    <property type="protein sequence ID" value="VAX04922.1"/>
    <property type="molecule type" value="Genomic_DNA"/>
</dbReference>
<dbReference type="SUPFAM" id="SSF56801">
    <property type="entry name" value="Acetyl-CoA synthetase-like"/>
    <property type="match status" value="1"/>
</dbReference>
<evidence type="ECO:0000313" key="5">
    <source>
        <dbReference type="EMBL" id="VAX04922.1"/>
    </source>
</evidence>